<comment type="caution">
    <text evidence="1">The sequence shown here is derived from an EMBL/GenBank/DDBJ whole genome shotgun (WGS) entry which is preliminary data.</text>
</comment>
<dbReference type="Proteomes" id="UP001064048">
    <property type="component" value="Chromosome 15"/>
</dbReference>
<keyword evidence="2" id="KW-1185">Reference proteome</keyword>
<evidence type="ECO:0000313" key="1">
    <source>
        <dbReference type="EMBL" id="KAI8440873.1"/>
    </source>
</evidence>
<evidence type="ECO:0000313" key="2">
    <source>
        <dbReference type="Proteomes" id="UP001064048"/>
    </source>
</evidence>
<proteinExistence type="predicted"/>
<protein>
    <submittedName>
        <fullName evidence="1">Uncharacterized protein</fullName>
    </submittedName>
</protein>
<organism evidence="1 2">
    <name type="scientific">Choristoneura fumiferana</name>
    <name type="common">Spruce budworm moth</name>
    <name type="synonym">Archips fumiferana</name>
    <dbReference type="NCBI Taxonomy" id="7141"/>
    <lineage>
        <taxon>Eukaryota</taxon>
        <taxon>Metazoa</taxon>
        <taxon>Ecdysozoa</taxon>
        <taxon>Arthropoda</taxon>
        <taxon>Hexapoda</taxon>
        <taxon>Insecta</taxon>
        <taxon>Pterygota</taxon>
        <taxon>Neoptera</taxon>
        <taxon>Endopterygota</taxon>
        <taxon>Lepidoptera</taxon>
        <taxon>Glossata</taxon>
        <taxon>Ditrysia</taxon>
        <taxon>Tortricoidea</taxon>
        <taxon>Tortricidae</taxon>
        <taxon>Tortricinae</taxon>
        <taxon>Choristoneura</taxon>
    </lineage>
</organism>
<name>A0ACC0KX29_CHOFU</name>
<dbReference type="EMBL" id="CM046115">
    <property type="protein sequence ID" value="KAI8440873.1"/>
    <property type="molecule type" value="Genomic_DNA"/>
</dbReference>
<sequence>MYSINKATNNLVITLGFDFISYNGYAYFKFYRRGREPTVTSDYARVRIDPELLTTFTLFATNLQINQQEAFLTEGNFIAPTFIQYNICDFGLKVL</sequence>
<gene>
    <name evidence="1" type="ORF">MSG28_009175</name>
</gene>
<reference evidence="1 2" key="1">
    <citation type="journal article" date="2022" name="Genome Biol. Evol.">
        <title>The Spruce Budworm Genome: Reconstructing the Evolutionary History of Antifreeze Proteins.</title>
        <authorList>
            <person name="Beliveau C."/>
            <person name="Gagne P."/>
            <person name="Picq S."/>
            <person name="Vernygora O."/>
            <person name="Keeling C.I."/>
            <person name="Pinkney K."/>
            <person name="Doucet D."/>
            <person name="Wen F."/>
            <person name="Johnston J.S."/>
            <person name="Maaroufi H."/>
            <person name="Boyle B."/>
            <person name="Laroche J."/>
            <person name="Dewar K."/>
            <person name="Juretic N."/>
            <person name="Blackburn G."/>
            <person name="Nisole A."/>
            <person name="Brunet B."/>
            <person name="Brandao M."/>
            <person name="Lumley L."/>
            <person name="Duan J."/>
            <person name="Quan G."/>
            <person name="Lucarotti C.J."/>
            <person name="Roe A.D."/>
            <person name="Sperling F.A.H."/>
            <person name="Levesque R.C."/>
            <person name="Cusson M."/>
        </authorList>
    </citation>
    <scope>NUCLEOTIDE SEQUENCE [LARGE SCALE GENOMIC DNA]</scope>
    <source>
        <strain evidence="1">Glfc:IPQL:Cfum</strain>
    </source>
</reference>
<accession>A0ACC0KX29</accession>